<keyword evidence="4 7" id="KW-1133">Transmembrane helix</keyword>
<evidence type="ECO:0000313" key="10">
    <source>
        <dbReference type="Proteomes" id="UP001153069"/>
    </source>
</evidence>
<evidence type="ECO:0000256" key="4">
    <source>
        <dbReference type="ARBA" id="ARBA00022989"/>
    </source>
</evidence>
<keyword evidence="10" id="KW-1185">Reference proteome</keyword>
<feature type="transmembrane region" description="Helical" evidence="7">
    <location>
        <begin position="65"/>
        <end position="83"/>
    </location>
</feature>
<feature type="region of interest" description="Disordered" evidence="6">
    <location>
        <begin position="345"/>
        <end position="378"/>
    </location>
</feature>
<accession>A0A9N8DCK0</accession>
<dbReference type="PANTHER" id="PTHR12677:SF59">
    <property type="entry name" value="GOLGI APPARATUS MEMBRANE PROTEIN TVP38-RELATED"/>
    <property type="match status" value="1"/>
</dbReference>
<feature type="transmembrane region" description="Helical" evidence="7">
    <location>
        <begin position="243"/>
        <end position="262"/>
    </location>
</feature>
<comment type="caution">
    <text evidence="9">The sequence shown here is derived from an EMBL/GenBank/DDBJ whole genome shotgun (WGS) entry which is preliminary data.</text>
</comment>
<protein>
    <submittedName>
        <fullName evidence="9">Snare associated golgi protein</fullName>
    </submittedName>
</protein>
<comment type="subcellular location">
    <subcellularLocation>
        <location evidence="1">Cell membrane</location>
        <topology evidence="1">Multi-pass membrane protein</topology>
    </subcellularLocation>
</comment>
<feature type="domain" description="VTT" evidence="8">
    <location>
        <begin position="129"/>
        <end position="252"/>
    </location>
</feature>
<dbReference type="AlphaFoldDB" id="A0A9N8DCK0"/>
<dbReference type="PANTHER" id="PTHR12677">
    <property type="entry name" value="GOLGI APPARATUS MEMBRANE PROTEIN TVP38-RELATED"/>
    <property type="match status" value="1"/>
</dbReference>
<feature type="transmembrane region" description="Helical" evidence="7">
    <location>
        <begin position="282"/>
        <end position="301"/>
    </location>
</feature>
<organism evidence="9 10">
    <name type="scientific">Seminavis robusta</name>
    <dbReference type="NCBI Taxonomy" id="568900"/>
    <lineage>
        <taxon>Eukaryota</taxon>
        <taxon>Sar</taxon>
        <taxon>Stramenopiles</taxon>
        <taxon>Ochrophyta</taxon>
        <taxon>Bacillariophyta</taxon>
        <taxon>Bacillariophyceae</taxon>
        <taxon>Bacillariophycidae</taxon>
        <taxon>Naviculales</taxon>
        <taxon>Naviculaceae</taxon>
        <taxon>Seminavis</taxon>
    </lineage>
</organism>
<evidence type="ECO:0000256" key="6">
    <source>
        <dbReference type="SAM" id="MobiDB-lite"/>
    </source>
</evidence>
<dbReference type="Proteomes" id="UP001153069">
    <property type="component" value="Unassembled WGS sequence"/>
</dbReference>
<sequence>MTVGTKKPSNHDSPPPFLPLEEVYEPENSSLLLLDEVDNNNNLKGHKRSKREKDVDNTTDNIKRAVGILIALLVLFLLYDAIFRPPEKRFIKPDASDRFLRWVQHHPVRGIVAFMLVIAMAVVLLLPVGTPLTIGCGFVYKSAYGWKLGVFIATMVSMLGSGAGAVACFLLGRYLLRDHVRTWIVKYPLFVAIDIAAAEHGLKILAMLYLTPIAPLGPLSYVSGTTSMALSHFALAKVASLPILTLYVFIGASAGALVAASASRDAGHLEENAQKLEENPTLILFGIIISVVMISTISVYIKKELFKILEREKRKVKILPTTSSFESDSDIDEDMVTDEIFDIDIGTMSPGSSKPIRQRVVSTDSRQHQDMNPPLQHA</sequence>
<evidence type="ECO:0000256" key="1">
    <source>
        <dbReference type="ARBA" id="ARBA00004651"/>
    </source>
</evidence>
<gene>
    <name evidence="9" type="ORF">SEMRO_35_G022170.1</name>
</gene>
<evidence type="ECO:0000256" key="7">
    <source>
        <dbReference type="SAM" id="Phobius"/>
    </source>
</evidence>
<reference evidence="9" key="1">
    <citation type="submission" date="2020-06" db="EMBL/GenBank/DDBJ databases">
        <authorList>
            <consortium name="Plant Systems Biology data submission"/>
        </authorList>
    </citation>
    <scope>NUCLEOTIDE SEQUENCE</scope>
    <source>
        <strain evidence="9">D6</strain>
    </source>
</reference>
<name>A0A9N8DCK0_9STRA</name>
<feature type="region of interest" description="Disordered" evidence="6">
    <location>
        <begin position="1"/>
        <end position="20"/>
    </location>
</feature>
<proteinExistence type="predicted"/>
<dbReference type="InterPro" id="IPR032816">
    <property type="entry name" value="VTT_dom"/>
</dbReference>
<dbReference type="Pfam" id="PF09335">
    <property type="entry name" value="VTT_dom"/>
    <property type="match status" value="1"/>
</dbReference>
<dbReference type="OrthoDB" id="166803at2759"/>
<evidence type="ECO:0000256" key="2">
    <source>
        <dbReference type="ARBA" id="ARBA00022475"/>
    </source>
</evidence>
<evidence type="ECO:0000259" key="8">
    <source>
        <dbReference type="Pfam" id="PF09335"/>
    </source>
</evidence>
<feature type="transmembrane region" description="Helical" evidence="7">
    <location>
        <begin position="108"/>
        <end position="128"/>
    </location>
</feature>
<keyword evidence="3 7" id="KW-0812">Transmembrane</keyword>
<keyword evidence="2" id="KW-1003">Cell membrane</keyword>
<evidence type="ECO:0000313" key="9">
    <source>
        <dbReference type="EMBL" id="CAB9498284.1"/>
    </source>
</evidence>
<dbReference type="InterPro" id="IPR015414">
    <property type="entry name" value="TMEM64"/>
</dbReference>
<evidence type="ECO:0000256" key="3">
    <source>
        <dbReference type="ARBA" id="ARBA00022692"/>
    </source>
</evidence>
<dbReference type="EMBL" id="CAICTM010000035">
    <property type="protein sequence ID" value="CAB9498284.1"/>
    <property type="molecule type" value="Genomic_DNA"/>
</dbReference>
<evidence type="ECO:0000256" key="5">
    <source>
        <dbReference type="ARBA" id="ARBA00023136"/>
    </source>
</evidence>
<keyword evidence="5 7" id="KW-0472">Membrane</keyword>
<feature type="transmembrane region" description="Helical" evidence="7">
    <location>
        <begin position="148"/>
        <end position="175"/>
    </location>
</feature>
<dbReference type="GO" id="GO:0005886">
    <property type="term" value="C:plasma membrane"/>
    <property type="evidence" value="ECO:0007669"/>
    <property type="project" value="UniProtKB-SubCell"/>
</dbReference>